<keyword evidence="10 11" id="KW-0998">Cell outer membrane</keyword>
<evidence type="ECO:0000256" key="9">
    <source>
        <dbReference type="ARBA" id="ARBA00023170"/>
    </source>
</evidence>
<dbReference type="PROSITE" id="PS52016">
    <property type="entry name" value="TONB_DEPENDENT_REC_3"/>
    <property type="match status" value="1"/>
</dbReference>
<feature type="chain" id="PRO_5026070178" evidence="13">
    <location>
        <begin position="24"/>
        <end position="689"/>
    </location>
</feature>
<keyword evidence="9 16" id="KW-0675">Receptor</keyword>
<dbReference type="Pfam" id="PF00593">
    <property type="entry name" value="TonB_dep_Rec_b-barrel"/>
    <property type="match status" value="1"/>
</dbReference>
<evidence type="ECO:0000256" key="5">
    <source>
        <dbReference type="ARBA" id="ARBA00022692"/>
    </source>
</evidence>
<dbReference type="AlphaFoldDB" id="A0A6G9QP81"/>
<keyword evidence="6 13" id="KW-0732">Signal</keyword>
<evidence type="ECO:0000256" key="13">
    <source>
        <dbReference type="SAM" id="SignalP"/>
    </source>
</evidence>
<sequence length="689" mass="77484">MGLRFSFYYIAGLVVIISAQSQAANLQNDLDLDLESLMGMDVQATSAMKRTQSSFDTPTSIYVLSKERIINSGATSIPEALKVVPGLVVRQLDNNQWAITTRSVASRFVSKMLVMIDGQSLHTPQFSAVYWETLNVPLYDIERIEVIRGQGGLLWGTNASNGVINIITKNSIDTRGVYLDASAGNRLNYDANVRYGSDIGNKGSFRFYAHGNDQQASKKGSNLPSNDSSEMVNVGTRFDFTPNDRWSGLLQADYNRADMGQNLRAVLDDSNKNIPFSENTERQELRVMARVENRISDSADQMLQASWLKQDGEQTLFNEHFESADLDYQMNFIYQDLKVDWGLNFRYSHIHYEPSIVLSSDSRIEHLRQYGGLLQLQYKVLPDLDLIAGVRVDHNELTGWENQPLAKAVWKPTNNQTLWGSISKSVRIPSLIEFNDNFVVNGDLVSEIAETPTGIPLIDNYRIRTYLNGNDQVEAEQSMSYELGYRLSQVSWAIDASLYYTDSKDVAVIQVNVNEAQFAPVIGLLQLGQIDAAYQALTTTSISYDLVSQASVIAQGGDLTLTWQASESVKTEFGVSYNDFKYVLPPNTVPAIGYDSVTKQYFAKFDWQIFPRHSFFATVRYEDSTAYNVDNYTALDLAWNWDISPQWRLSILGKNLIAGEHLEYGNTGETFTIPNYIDESVAVKIRAKF</sequence>
<keyword evidence="7 12" id="KW-0798">TonB box</keyword>
<dbReference type="GO" id="GO:0009279">
    <property type="term" value="C:cell outer membrane"/>
    <property type="evidence" value="ECO:0007669"/>
    <property type="project" value="UniProtKB-SubCell"/>
</dbReference>
<dbReference type="InterPro" id="IPR036942">
    <property type="entry name" value="Beta-barrel_TonB_sf"/>
</dbReference>
<keyword evidence="3 11" id="KW-0813">Transport</keyword>
<evidence type="ECO:0000256" key="1">
    <source>
        <dbReference type="ARBA" id="ARBA00004571"/>
    </source>
</evidence>
<dbReference type="Pfam" id="PF07715">
    <property type="entry name" value="Plug"/>
    <property type="match status" value="1"/>
</dbReference>
<feature type="domain" description="TonB-dependent receptor-like beta-barrel" evidence="14">
    <location>
        <begin position="181"/>
        <end position="656"/>
    </location>
</feature>
<keyword evidence="5 11" id="KW-0812">Transmembrane</keyword>
<evidence type="ECO:0000256" key="7">
    <source>
        <dbReference type="ARBA" id="ARBA00023077"/>
    </source>
</evidence>
<dbReference type="InterPro" id="IPR000531">
    <property type="entry name" value="Beta-barrel_TonB"/>
</dbReference>
<dbReference type="GO" id="GO:0044718">
    <property type="term" value="P:siderophore transmembrane transport"/>
    <property type="evidence" value="ECO:0007669"/>
    <property type="project" value="TreeGrafter"/>
</dbReference>
<dbReference type="InterPro" id="IPR012910">
    <property type="entry name" value="Plug_dom"/>
</dbReference>
<name>A0A6G9QP81_9GAMM</name>
<dbReference type="GO" id="GO:0015344">
    <property type="term" value="F:siderophore uptake transmembrane transporter activity"/>
    <property type="evidence" value="ECO:0007669"/>
    <property type="project" value="TreeGrafter"/>
</dbReference>
<dbReference type="InterPro" id="IPR037066">
    <property type="entry name" value="Plug_dom_sf"/>
</dbReference>
<evidence type="ECO:0000313" key="16">
    <source>
        <dbReference type="EMBL" id="QIR15903.1"/>
    </source>
</evidence>
<dbReference type="RefSeq" id="WP_167679759.1">
    <property type="nucleotide sequence ID" value="NZ_CP050313.1"/>
</dbReference>
<dbReference type="PANTHER" id="PTHR30069:SF29">
    <property type="entry name" value="HEMOGLOBIN AND HEMOGLOBIN-HAPTOGLOBIN-BINDING PROTEIN 1-RELATED"/>
    <property type="match status" value="1"/>
</dbReference>
<evidence type="ECO:0000259" key="14">
    <source>
        <dbReference type="Pfam" id="PF00593"/>
    </source>
</evidence>
<evidence type="ECO:0000313" key="17">
    <source>
        <dbReference type="Proteomes" id="UP000502608"/>
    </source>
</evidence>
<feature type="domain" description="TonB-dependent receptor plug" evidence="15">
    <location>
        <begin position="55"/>
        <end position="163"/>
    </location>
</feature>
<evidence type="ECO:0000256" key="3">
    <source>
        <dbReference type="ARBA" id="ARBA00022448"/>
    </source>
</evidence>
<dbReference type="EMBL" id="CP050313">
    <property type="protein sequence ID" value="QIR15903.1"/>
    <property type="molecule type" value="Genomic_DNA"/>
</dbReference>
<dbReference type="Gene3D" id="2.170.130.10">
    <property type="entry name" value="TonB-dependent receptor, plug domain"/>
    <property type="match status" value="1"/>
</dbReference>
<proteinExistence type="inferred from homology"/>
<gene>
    <name evidence="16" type="ORF">HBH39_16655</name>
</gene>
<organism evidence="16 17">
    <name type="scientific">Shewanella aestuarii</name>
    <dbReference type="NCBI Taxonomy" id="1028752"/>
    <lineage>
        <taxon>Bacteria</taxon>
        <taxon>Pseudomonadati</taxon>
        <taxon>Pseudomonadota</taxon>
        <taxon>Gammaproteobacteria</taxon>
        <taxon>Alteromonadales</taxon>
        <taxon>Shewanellaceae</taxon>
        <taxon>Shewanella</taxon>
    </lineage>
</organism>
<keyword evidence="8 11" id="KW-0472">Membrane</keyword>
<dbReference type="InterPro" id="IPR039426">
    <property type="entry name" value="TonB-dep_rcpt-like"/>
</dbReference>
<comment type="similarity">
    <text evidence="2">Belongs to the TonB-dependent receptor family. Hemoglobin/haptoglobin binding protein subfamily.</text>
</comment>
<accession>A0A6G9QP81</accession>
<evidence type="ECO:0000256" key="4">
    <source>
        <dbReference type="ARBA" id="ARBA00022452"/>
    </source>
</evidence>
<protein>
    <submittedName>
        <fullName evidence="16">TonB-dependent receptor</fullName>
    </submittedName>
</protein>
<keyword evidence="17" id="KW-1185">Reference proteome</keyword>
<dbReference type="PANTHER" id="PTHR30069">
    <property type="entry name" value="TONB-DEPENDENT OUTER MEMBRANE RECEPTOR"/>
    <property type="match status" value="1"/>
</dbReference>
<dbReference type="KEGG" id="saes:HBH39_16655"/>
<evidence type="ECO:0000256" key="6">
    <source>
        <dbReference type="ARBA" id="ARBA00022729"/>
    </source>
</evidence>
<evidence type="ECO:0000259" key="15">
    <source>
        <dbReference type="Pfam" id="PF07715"/>
    </source>
</evidence>
<evidence type="ECO:0000256" key="2">
    <source>
        <dbReference type="ARBA" id="ARBA00008143"/>
    </source>
</evidence>
<evidence type="ECO:0000256" key="10">
    <source>
        <dbReference type="ARBA" id="ARBA00023237"/>
    </source>
</evidence>
<reference evidence="16 17" key="1">
    <citation type="submission" date="2020-03" db="EMBL/GenBank/DDBJ databases">
        <title>Complete genome sequence of Shewanella sp.</title>
        <authorList>
            <person name="Kim Y.-S."/>
            <person name="Kim S.-J."/>
            <person name="Jung H.-K."/>
            <person name="Kim K.-H."/>
        </authorList>
    </citation>
    <scope>NUCLEOTIDE SEQUENCE [LARGE SCALE GENOMIC DNA]</scope>
    <source>
        <strain evidence="16 17">PN3F2</strain>
    </source>
</reference>
<keyword evidence="4 11" id="KW-1134">Transmembrane beta strand</keyword>
<evidence type="ECO:0000256" key="8">
    <source>
        <dbReference type="ARBA" id="ARBA00023136"/>
    </source>
</evidence>
<evidence type="ECO:0000256" key="11">
    <source>
        <dbReference type="PROSITE-ProRule" id="PRU01360"/>
    </source>
</evidence>
<dbReference type="Proteomes" id="UP000502608">
    <property type="component" value="Chromosome"/>
</dbReference>
<dbReference type="Gene3D" id="2.40.170.20">
    <property type="entry name" value="TonB-dependent receptor, beta-barrel domain"/>
    <property type="match status" value="1"/>
</dbReference>
<comment type="subcellular location">
    <subcellularLocation>
        <location evidence="1 11">Cell outer membrane</location>
        <topology evidence="1 11">Multi-pass membrane protein</topology>
    </subcellularLocation>
</comment>
<dbReference type="SUPFAM" id="SSF56935">
    <property type="entry name" value="Porins"/>
    <property type="match status" value="1"/>
</dbReference>
<evidence type="ECO:0000256" key="12">
    <source>
        <dbReference type="RuleBase" id="RU003357"/>
    </source>
</evidence>
<feature type="signal peptide" evidence="13">
    <location>
        <begin position="1"/>
        <end position="23"/>
    </location>
</feature>